<comment type="caution">
    <text evidence="3">The sequence shown here is derived from an EMBL/GenBank/DDBJ whole genome shotgun (WGS) entry which is preliminary data.</text>
</comment>
<evidence type="ECO:0000313" key="4">
    <source>
        <dbReference type="Proteomes" id="UP000663823"/>
    </source>
</evidence>
<dbReference type="EMBL" id="CAJNOO010004353">
    <property type="protein sequence ID" value="CAF1378320.1"/>
    <property type="molecule type" value="Genomic_DNA"/>
</dbReference>
<dbReference type="OrthoDB" id="10476969at2759"/>
<sequence length="111" mass="12836">MPYGHISVVVDVLKNSIRIAEQNFYFTYWKDNYAREIPFIYKNGLYYIEDEYKIYGWLEIDDSKEQLKPLNKLTIEKIQMKGIPLAGAPLSINGIIIAGAPFHRKNAPPTN</sequence>
<feature type="domain" description="Peptidase C51" evidence="1">
    <location>
        <begin position="1"/>
        <end position="49"/>
    </location>
</feature>
<dbReference type="PANTHER" id="PTHR30094">
    <property type="entry name" value="BIFUNCTIONAL GLUTATHIONYLSPERMIDINE SYNTHETASE/AMIDASE-RELATED"/>
    <property type="match status" value="1"/>
</dbReference>
<evidence type="ECO:0000259" key="1">
    <source>
        <dbReference type="PROSITE" id="PS50911"/>
    </source>
</evidence>
<dbReference type="AlphaFoldDB" id="A0A819H6K5"/>
<dbReference type="InterPro" id="IPR038765">
    <property type="entry name" value="Papain-like_cys_pep_sf"/>
</dbReference>
<dbReference type="GO" id="GO:0016874">
    <property type="term" value="F:ligase activity"/>
    <property type="evidence" value="ECO:0007669"/>
    <property type="project" value="TreeGrafter"/>
</dbReference>
<protein>
    <recommendedName>
        <fullName evidence="1">Peptidase C51 domain-containing protein</fullName>
    </recommendedName>
</protein>
<gene>
    <name evidence="3" type="ORF">OTI717_LOCUS23403</name>
    <name evidence="2" type="ORF">RFH988_LOCUS33710</name>
</gene>
<name>A0A819H6K5_9BILA</name>
<dbReference type="EMBL" id="CAJOAX010004177">
    <property type="protein sequence ID" value="CAF3893561.1"/>
    <property type="molecule type" value="Genomic_DNA"/>
</dbReference>
<dbReference type="PANTHER" id="PTHR30094:SF0">
    <property type="entry name" value="BIFUNCTIONAL GLUTATHIONYLSPERMIDINE SYNTHETASE_AMIDASE-RELATED"/>
    <property type="match status" value="1"/>
</dbReference>
<proteinExistence type="predicted"/>
<organism evidence="3 4">
    <name type="scientific">Rotaria sordida</name>
    <dbReference type="NCBI Taxonomy" id="392033"/>
    <lineage>
        <taxon>Eukaryota</taxon>
        <taxon>Metazoa</taxon>
        <taxon>Spiralia</taxon>
        <taxon>Gnathifera</taxon>
        <taxon>Rotifera</taxon>
        <taxon>Eurotatoria</taxon>
        <taxon>Bdelloidea</taxon>
        <taxon>Philodinida</taxon>
        <taxon>Philodinidae</taxon>
        <taxon>Rotaria</taxon>
    </lineage>
</organism>
<reference evidence="3" key="1">
    <citation type="submission" date="2021-02" db="EMBL/GenBank/DDBJ databases">
        <authorList>
            <person name="Nowell W R."/>
        </authorList>
    </citation>
    <scope>NUCLEOTIDE SEQUENCE</scope>
</reference>
<dbReference type="InterPro" id="IPR051705">
    <property type="entry name" value="Gsp_Synthetase/Amidase"/>
</dbReference>
<evidence type="ECO:0000313" key="3">
    <source>
        <dbReference type="EMBL" id="CAF3893561.1"/>
    </source>
</evidence>
<dbReference type="Proteomes" id="UP000663823">
    <property type="component" value="Unassembled WGS sequence"/>
</dbReference>
<dbReference type="InterPro" id="IPR007921">
    <property type="entry name" value="CHAP_dom"/>
</dbReference>
<dbReference type="PROSITE" id="PS50911">
    <property type="entry name" value="CHAP"/>
    <property type="match status" value="1"/>
</dbReference>
<dbReference type="Proteomes" id="UP000663882">
    <property type="component" value="Unassembled WGS sequence"/>
</dbReference>
<dbReference type="Gene3D" id="3.90.1720.10">
    <property type="entry name" value="endopeptidase domain like (from Nostoc punctiforme)"/>
    <property type="match status" value="1"/>
</dbReference>
<evidence type="ECO:0000313" key="2">
    <source>
        <dbReference type="EMBL" id="CAF1378320.1"/>
    </source>
</evidence>
<accession>A0A819H6K5</accession>
<dbReference type="SUPFAM" id="SSF54001">
    <property type="entry name" value="Cysteine proteinases"/>
    <property type="match status" value="1"/>
</dbReference>